<evidence type="ECO:0000313" key="1">
    <source>
        <dbReference type="EMBL" id="KXX75565.1"/>
    </source>
</evidence>
<organism evidence="1 2">
    <name type="scientific">Madurella mycetomatis</name>
    <dbReference type="NCBI Taxonomy" id="100816"/>
    <lineage>
        <taxon>Eukaryota</taxon>
        <taxon>Fungi</taxon>
        <taxon>Dikarya</taxon>
        <taxon>Ascomycota</taxon>
        <taxon>Pezizomycotina</taxon>
        <taxon>Sordariomycetes</taxon>
        <taxon>Sordariomycetidae</taxon>
        <taxon>Sordariales</taxon>
        <taxon>Sordariales incertae sedis</taxon>
        <taxon>Madurella</taxon>
    </lineage>
</organism>
<name>A0A175VWE4_9PEZI</name>
<dbReference type="VEuPathDB" id="FungiDB:MMYC01_208789"/>
<proteinExistence type="predicted"/>
<evidence type="ECO:0000313" key="2">
    <source>
        <dbReference type="Proteomes" id="UP000078237"/>
    </source>
</evidence>
<dbReference type="AlphaFoldDB" id="A0A175VWE4"/>
<accession>A0A175VWE4</accession>
<sequence>MFESTNWADEAWDQVRHSNKDTYRQESYHSFYIAPDSGFGDSTLTNPNPTPSCHNITLRSESEEISQLGLREVDGCCKPNLW</sequence>
<dbReference type="Proteomes" id="UP000078237">
    <property type="component" value="Unassembled WGS sequence"/>
</dbReference>
<keyword evidence="2" id="KW-1185">Reference proteome</keyword>
<comment type="caution">
    <text evidence="1">The sequence shown here is derived from an EMBL/GenBank/DDBJ whole genome shotgun (WGS) entry which is preliminary data.</text>
</comment>
<protein>
    <submittedName>
        <fullName evidence="1">Uncharacterized protein</fullName>
    </submittedName>
</protein>
<gene>
    <name evidence="1" type="ORF">MMYC01_208789</name>
</gene>
<reference evidence="1 2" key="1">
    <citation type="journal article" date="2016" name="Genome Announc.">
        <title>Genome Sequence of Madurella mycetomatis mm55, Isolated from a Human Mycetoma Case in Sudan.</title>
        <authorList>
            <person name="Smit S."/>
            <person name="Derks M.F."/>
            <person name="Bervoets S."/>
            <person name="Fahal A."/>
            <person name="van Leeuwen W."/>
            <person name="van Belkum A."/>
            <person name="van de Sande W.W."/>
        </authorList>
    </citation>
    <scope>NUCLEOTIDE SEQUENCE [LARGE SCALE GENOMIC DNA]</scope>
    <source>
        <strain evidence="2">mm55</strain>
    </source>
</reference>
<dbReference type="EMBL" id="LCTW02000262">
    <property type="protein sequence ID" value="KXX75565.1"/>
    <property type="molecule type" value="Genomic_DNA"/>
</dbReference>